<protein>
    <recommendedName>
        <fullName evidence="5">Transmembrane protein</fullName>
    </recommendedName>
</protein>
<keyword evidence="1" id="KW-1133">Transmembrane helix</keyword>
<name>A0A345Z4R6_9MOLU</name>
<accession>A0A345Z4R6</accession>
<evidence type="ECO:0000313" key="4">
    <source>
        <dbReference type="Proteomes" id="UP000254792"/>
    </source>
</evidence>
<feature type="transmembrane region" description="Helical" evidence="1">
    <location>
        <begin position="366"/>
        <end position="386"/>
    </location>
</feature>
<evidence type="ECO:0008006" key="5">
    <source>
        <dbReference type="Google" id="ProtNLM"/>
    </source>
</evidence>
<reference evidence="3 4" key="1">
    <citation type="submission" date="2018-07" db="EMBL/GenBank/DDBJ databases">
        <title>Complete genome sequence of Spiroplasma alleghenense PLHS-1 (ATCC 51752).</title>
        <authorList>
            <person name="Chou L."/>
            <person name="Lee T.-Y."/>
            <person name="Tsai Y.-M."/>
            <person name="Kuo C.-H."/>
        </authorList>
    </citation>
    <scope>NUCLEOTIDE SEQUENCE [LARGE SCALE GENOMIC DNA]</scope>
    <source>
        <strain evidence="3 4">PLHS-1</strain>
    </source>
</reference>
<feature type="chain" id="PRO_5017054472" description="Transmembrane protein" evidence="2">
    <location>
        <begin position="30"/>
        <end position="554"/>
    </location>
</feature>
<evidence type="ECO:0000256" key="1">
    <source>
        <dbReference type="SAM" id="Phobius"/>
    </source>
</evidence>
<proteinExistence type="predicted"/>
<keyword evidence="1" id="KW-0472">Membrane</keyword>
<dbReference type="EMBL" id="CP031376">
    <property type="protein sequence ID" value="AXK51595.1"/>
    <property type="molecule type" value="Genomic_DNA"/>
</dbReference>
<keyword evidence="4" id="KW-1185">Reference proteome</keyword>
<keyword evidence="1" id="KW-0812">Transmembrane</keyword>
<gene>
    <name evidence="3" type="ORF">SALLE_v1c09250</name>
</gene>
<feature type="signal peptide" evidence="2">
    <location>
        <begin position="1"/>
        <end position="29"/>
    </location>
</feature>
<evidence type="ECO:0000256" key="2">
    <source>
        <dbReference type="SAM" id="SignalP"/>
    </source>
</evidence>
<dbReference type="Proteomes" id="UP000254792">
    <property type="component" value="Chromosome"/>
</dbReference>
<dbReference type="KEGG" id="salx:SALLE_v1c09250"/>
<organism evidence="3 4">
    <name type="scientific">Spiroplasma alleghenense</name>
    <dbReference type="NCBI Taxonomy" id="216931"/>
    <lineage>
        <taxon>Bacteria</taxon>
        <taxon>Bacillati</taxon>
        <taxon>Mycoplasmatota</taxon>
        <taxon>Mollicutes</taxon>
        <taxon>Entomoplasmatales</taxon>
        <taxon>Spiroplasmataceae</taxon>
        <taxon>Spiroplasma</taxon>
    </lineage>
</organism>
<sequence>MKIKSNKKTYLWLGVFGSLALVASSSAILANSLSHNNNPQIQLKNNYNFTSKQQVISSFQKADIEEELTALYLNELEKVSANSFHRSMVQNSDFVDVNLQIQNEISSRLVTRNYSEGQVREQIGFVKNILFQNILAYENLVSSDDYDQIMKIEFFKYNFDEWSNLNNVEKYKYIYNCRESFIKVIQGLLDIKIIKQEIMKKEFVENNEIIADNIIRVSEIDEKTKNVNESITELNFEIDNISRLDSKLFDETTYSWNNFNDVTSKYNNAMNIGASSIAATALSIWWIWFVPAAVISNVLFKEATIQFQKATDTLGDGDIASVNRMITHFQSIIFPLRISSAYGLNKVYYKNWNGTVEISSQTIRKALAIITIFTTAVAMTMMNNTYNDMRYGFRYKTRSVETNSLNASFLEKNSITSRIKSFDNEVYLLTLEKNNLISLNNFLNIKNRDIKMFNFELESNYSDIEEVFSHGNLIQKNIFIKKNSNDIIRSVKDENLDEIYIKSRLDIEKNIKELKSSLNVFNKEYSYNDKNYWKTIFEDIFINKINILNNLFYL</sequence>
<dbReference type="AlphaFoldDB" id="A0A345Z4R6"/>
<keyword evidence="2" id="KW-0732">Signal</keyword>
<evidence type="ECO:0000313" key="3">
    <source>
        <dbReference type="EMBL" id="AXK51595.1"/>
    </source>
</evidence>
<dbReference type="RefSeq" id="WP_115558489.1">
    <property type="nucleotide sequence ID" value="NZ_CP031376.1"/>
</dbReference>